<gene>
    <name evidence="2" type="ORF">OEA41_006998</name>
</gene>
<name>A0AAE0DL32_9LECA</name>
<evidence type="ECO:0000256" key="1">
    <source>
        <dbReference type="SAM" id="MobiDB-lite"/>
    </source>
</evidence>
<dbReference type="Proteomes" id="UP001276659">
    <property type="component" value="Unassembled WGS sequence"/>
</dbReference>
<dbReference type="EMBL" id="JASNWA010000007">
    <property type="protein sequence ID" value="KAK3173666.1"/>
    <property type="molecule type" value="Genomic_DNA"/>
</dbReference>
<protein>
    <submittedName>
        <fullName evidence="2">Uncharacterized protein</fullName>
    </submittedName>
</protein>
<evidence type="ECO:0000313" key="2">
    <source>
        <dbReference type="EMBL" id="KAK3173666.1"/>
    </source>
</evidence>
<reference evidence="2" key="1">
    <citation type="submission" date="2022-11" db="EMBL/GenBank/DDBJ databases">
        <title>Chromosomal genome sequence assembly and mating type (MAT) locus characterization of the leprose asexual lichenized fungus Lepraria neglecta (Nyl.) Erichsen.</title>
        <authorList>
            <person name="Allen J.L."/>
            <person name="Pfeffer B."/>
        </authorList>
    </citation>
    <scope>NUCLEOTIDE SEQUENCE</scope>
    <source>
        <strain evidence="2">Allen 5258</strain>
    </source>
</reference>
<comment type="caution">
    <text evidence="2">The sequence shown here is derived from an EMBL/GenBank/DDBJ whole genome shotgun (WGS) entry which is preliminary data.</text>
</comment>
<keyword evidence="3" id="KW-1185">Reference proteome</keyword>
<accession>A0AAE0DL32</accession>
<feature type="compositionally biased region" description="Polar residues" evidence="1">
    <location>
        <begin position="48"/>
        <end position="57"/>
    </location>
</feature>
<organism evidence="2 3">
    <name type="scientific">Lepraria neglecta</name>
    <dbReference type="NCBI Taxonomy" id="209136"/>
    <lineage>
        <taxon>Eukaryota</taxon>
        <taxon>Fungi</taxon>
        <taxon>Dikarya</taxon>
        <taxon>Ascomycota</taxon>
        <taxon>Pezizomycotina</taxon>
        <taxon>Lecanoromycetes</taxon>
        <taxon>OSLEUM clade</taxon>
        <taxon>Lecanoromycetidae</taxon>
        <taxon>Lecanorales</taxon>
        <taxon>Lecanorineae</taxon>
        <taxon>Stereocaulaceae</taxon>
        <taxon>Lepraria</taxon>
    </lineage>
</organism>
<proteinExistence type="predicted"/>
<evidence type="ECO:0000313" key="3">
    <source>
        <dbReference type="Proteomes" id="UP001276659"/>
    </source>
</evidence>
<sequence>MNILRNIPYDRVSLDVFGAPNSVSVPHSLGAHNAVTKTYVLPPHTEPMNKNQDISNSARHERPNNVRGV</sequence>
<feature type="region of interest" description="Disordered" evidence="1">
    <location>
        <begin position="41"/>
        <end position="69"/>
    </location>
</feature>
<feature type="compositionally biased region" description="Basic and acidic residues" evidence="1">
    <location>
        <begin position="58"/>
        <end position="69"/>
    </location>
</feature>
<dbReference type="AlphaFoldDB" id="A0AAE0DL32"/>